<dbReference type="InterPro" id="IPR007253">
    <property type="entry name" value="Cell_wall-bd_2"/>
</dbReference>
<dbReference type="PANTHER" id="PTHR30032:SF8">
    <property type="entry name" value="GERMINATION-SPECIFIC N-ACETYLMURAMOYL-L-ALANINE AMIDASE"/>
    <property type="match status" value="1"/>
</dbReference>
<dbReference type="Pfam" id="PF04122">
    <property type="entry name" value="CW_binding_2"/>
    <property type="match status" value="3"/>
</dbReference>
<dbReference type="InterPro" id="IPR051922">
    <property type="entry name" value="Bact_Sporulation_Assoc"/>
</dbReference>
<dbReference type="CDD" id="cd05379">
    <property type="entry name" value="CAP_bacterial"/>
    <property type="match status" value="1"/>
</dbReference>
<feature type="domain" description="SCP" evidence="2">
    <location>
        <begin position="71"/>
        <end position="178"/>
    </location>
</feature>
<dbReference type="InterPro" id="IPR014044">
    <property type="entry name" value="CAP_dom"/>
</dbReference>
<dbReference type="PANTHER" id="PTHR30032">
    <property type="entry name" value="N-ACETYLMURAMOYL-L-ALANINE AMIDASE-RELATED"/>
    <property type="match status" value="1"/>
</dbReference>
<sequence length="516" mass="51875">MPAPTMTPTPVTQVVQRPGTLGTRRRFRTTTRGLVALAVLLAGASGAGVAVAPAAQAAPDQQVITDMQAGHDHERASRGLDPLHRDSRMDAVAQAWADKLAADSSSLRHSDVDPAYDYRTHIPGGWRGAAENAAQHWAGGGDLVWMWMNSSGHRANMLNPAFDAAGYGAARGSDGRLWAIVVFGDYYNGAWPGSSIPTATPTASPTSTPTARLTGSPTASPTSTPTGTSAPAVPTRAVIGDDRYATSTALAATVNPSPTAVVIASGERLVDSIPAAPLARKLGAPLLLTRSAALSSSVADYLAATPSVTKAVVVGGETSVTPQVVSDLLARGLTVERVGGVDRYATALAVAARPELSGSTSAYAARGTGTFADSVAVGGTAAALGVPVLLLPPRQADVSTALAAALGSRRVVVVGGTESVSADVAAAIGVDERLAGADRYATATAVADHAVTHGVGVGRVLVASGDDARLADALVAGAAGSVTLLVRPTGWGSATSWLTGHGVREVVAVGGGTPVR</sequence>
<feature type="region of interest" description="Disordered" evidence="1">
    <location>
        <begin position="198"/>
        <end position="233"/>
    </location>
</feature>
<dbReference type="Gene3D" id="3.40.33.10">
    <property type="entry name" value="CAP"/>
    <property type="match status" value="1"/>
</dbReference>
<evidence type="ECO:0000256" key="1">
    <source>
        <dbReference type="SAM" id="MobiDB-lite"/>
    </source>
</evidence>
<comment type="caution">
    <text evidence="3">The sequence shown here is derived from an EMBL/GenBank/DDBJ whole genome shotgun (WGS) entry which is preliminary data.</text>
</comment>
<name>A0A315ZLM4_9ACTN</name>
<dbReference type="SUPFAM" id="SSF55797">
    <property type="entry name" value="PR-1-like"/>
    <property type="match status" value="1"/>
</dbReference>
<dbReference type="InterPro" id="IPR035940">
    <property type="entry name" value="CAP_sf"/>
</dbReference>
<dbReference type="InterPro" id="IPR006311">
    <property type="entry name" value="TAT_signal"/>
</dbReference>
<accession>A0A315ZLM4</accession>
<keyword evidence="4" id="KW-1185">Reference proteome</keyword>
<organism evidence="3 4">
    <name type="scientific">Quadrisphaera granulorum</name>
    <dbReference type="NCBI Taxonomy" id="317664"/>
    <lineage>
        <taxon>Bacteria</taxon>
        <taxon>Bacillati</taxon>
        <taxon>Actinomycetota</taxon>
        <taxon>Actinomycetes</taxon>
        <taxon>Kineosporiales</taxon>
        <taxon>Kineosporiaceae</taxon>
        <taxon>Quadrisphaera</taxon>
    </lineage>
</organism>
<protein>
    <submittedName>
        <fullName evidence="3">Putative cell wall binding repeat protein</fullName>
    </submittedName>
</protein>
<dbReference type="RefSeq" id="WP_109776748.1">
    <property type="nucleotide sequence ID" value="NZ_QGDQ01000054.1"/>
</dbReference>
<evidence type="ECO:0000313" key="3">
    <source>
        <dbReference type="EMBL" id="PWJ45604.1"/>
    </source>
</evidence>
<reference evidence="3 4" key="1">
    <citation type="submission" date="2018-03" db="EMBL/GenBank/DDBJ databases">
        <title>Genomic Encyclopedia of Archaeal and Bacterial Type Strains, Phase II (KMG-II): from individual species to whole genera.</title>
        <authorList>
            <person name="Goeker M."/>
        </authorList>
    </citation>
    <scope>NUCLEOTIDE SEQUENCE [LARGE SCALE GENOMIC DNA]</scope>
    <source>
        <strain evidence="3 4">DSM 44889</strain>
    </source>
</reference>
<evidence type="ECO:0000259" key="2">
    <source>
        <dbReference type="Pfam" id="PF00188"/>
    </source>
</evidence>
<proteinExistence type="predicted"/>
<dbReference type="Pfam" id="PF00188">
    <property type="entry name" value="CAP"/>
    <property type="match status" value="1"/>
</dbReference>
<gene>
    <name evidence="3" type="ORF">BXY45_1543</name>
</gene>
<dbReference type="Proteomes" id="UP000245469">
    <property type="component" value="Unassembled WGS sequence"/>
</dbReference>
<dbReference type="EMBL" id="QGDQ01000054">
    <property type="protein sequence ID" value="PWJ45604.1"/>
    <property type="molecule type" value="Genomic_DNA"/>
</dbReference>
<evidence type="ECO:0000313" key="4">
    <source>
        <dbReference type="Proteomes" id="UP000245469"/>
    </source>
</evidence>
<dbReference type="OrthoDB" id="68195at2"/>
<dbReference type="PROSITE" id="PS51318">
    <property type="entry name" value="TAT"/>
    <property type="match status" value="1"/>
</dbReference>
<dbReference type="AlphaFoldDB" id="A0A315ZLM4"/>
<dbReference type="Gene3D" id="3.40.50.12090">
    <property type="match status" value="2"/>
</dbReference>